<dbReference type="EMBL" id="KE356561">
    <property type="protein sequence ID" value="ERG94573.1"/>
    <property type="molecule type" value="Genomic_DNA"/>
</dbReference>
<dbReference type="InterPro" id="IPR043821">
    <property type="entry name" value="DUF5799"/>
</dbReference>
<sequence>MPILYSLFEWCWRVSTVVFGGVSHGVYALAPMAKAVDFRAATAVSSGTIDEIEEHSGETLNTASDLRGDMSEWTDSIVGDRMTVDREFNDRVTASEFSNQEWGLIMTATELDIENADNPETARLIADTENLSQIMPELDTVRSQMSQMGGSPGDSGRNPGGGVVESIKGVLGLGGDDGSDEERLEAAENLAQAYADELQTHLESTGKWKQVRIAYQD</sequence>
<reference evidence="2 3" key="1">
    <citation type="journal article" date="2013" name="PLoS ONE">
        <title>Assembly-driven community genomics of a hypersaline microbial ecosystem.</title>
        <authorList>
            <person name="Podell S."/>
            <person name="Ugalde J.A."/>
            <person name="Narasingarao P."/>
            <person name="Banfield J.F."/>
            <person name="Heidelberg K.B."/>
            <person name="Allen E.E."/>
        </authorList>
    </citation>
    <scope>NUCLEOTIDE SEQUENCE [LARGE SCALE GENOMIC DNA]</scope>
    <source>
        <strain evidence="3">J07HQW2</strain>
    </source>
</reference>
<protein>
    <submittedName>
        <fullName evidence="2">Uncharacterized protein</fullName>
    </submittedName>
</protein>
<gene>
    <name evidence="2" type="ORF">J07HQW2_01009</name>
</gene>
<dbReference type="Proteomes" id="UP000030710">
    <property type="component" value="Unassembled WGS sequence"/>
</dbReference>
<feature type="compositionally biased region" description="Gly residues" evidence="1">
    <location>
        <begin position="150"/>
        <end position="163"/>
    </location>
</feature>
<accession>U1NCZ9</accession>
<feature type="region of interest" description="Disordered" evidence="1">
    <location>
        <begin position="144"/>
        <end position="164"/>
    </location>
</feature>
<name>U1NCZ9_9EURY</name>
<dbReference type="AlphaFoldDB" id="U1NCZ9"/>
<proteinExistence type="predicted"/>
<evidence type="ECO:0000256" key="1">
    <source>
        <dbReference type="SAM" id="MobiDB-lite"/>
    </source>
</evidence>
<dbReference type="Pfam" id="PF19113">
    <property type="entry name" value="DUF5799"/>
    <property type="match status" value="1"/>
</dbReference>
<dbReference type="eggNOG" id="arCOG04569">
    <property type="taxonomic scope" value="Archaea"/>
</dbReference>
<dbReference type="HOGENOM" id="CLU_110566_0_0_2"/>
<evidence type="ECO:0000313" key="2">
    <source>
        <dbReference type="EMBL" id="ERG94573.1"/>
    </source>
</evidence>
<evidence type="ECO:0000313" key="3">
    <source>
        <dbReference type="Proteomes" id="UP000030710"/>
    </source>
</evidence>
<organism evidence="2 3">
    <name type="scientific">Haloquadratum walsbyi J07HQW2</name>
    <dbReference type="NCBI Taxonomy" id="1238425"/>
    <lineage>
        <taxon>Archaea</taxon>
        <taxon>Methanobacteriati</taxon>
        <taxon>Methanobacteriota</taxon>
        <taxon>Stenosarchaea group</taxon>
        <taxon>Halobacteria</taxon>
        <taxon>Halobacteriales</taxon>
        <taxon>Haloferacaceae</taxon>
        <taxon>Haloquadratum</taxon>
    </lineage>
</organism>